<reference evidence="1 2" key="1">
    <citation type="journal article" date="2020" name="G3 (Bethesda)">
        <title>Whole Genome Sequencing and Comparative Genomics of Two Nematicidal Bacillus Strains Reveals a Wide Range of Possible Virulence Factors.</title>
        <authorList>
            <person name="Susic N."/>
            <person name="Janezic S."/>
            <person name="Rupnik M."/>
            <person name="Geric Stare B."/>
        </authorList>
    </citation>
    <scope>NUCLEOTIDE SEQUENCE [LARGE SCALE GENOMIC DNA]</scope>
    <source>
        <strain evidence="1 2">I-1582</strain>
    </source>
</reference>
<comment type="caution">
    <text evidence="1">The sequence shown here is derived from an EMBL/GenBank/DDBJ whole genome shotgun (WGS) entry which is preliminary data.</text>
</comment>
<evidence type="ECO:0000313" key="2">
    <source>
        <dbReference type="Proteomes" id="UP000465778"/>
    </source>
</evidence>
<organism evidence="1 2">
    <name type="scientific">Cytobacillus firmus</name>
    <name type="common">Bacillus firmus</name>
    <dbReference type="NCBI Taxonomy" id="1399"/>
    <lineage>
        <taxon>Bacteria</taxon>
        <taxon>Bacillati</taxon>
        <taxon>Bacillota</taxon>
        <taxon>Bacilli</taxon>
        <taxon>Bacillales</taxon>
        <taxon>Bacillaceae</taxon>
        <taxon>Cytobacillus</taxon>
    </lineage>
</organism>
<dbReference type="Proteomes" id="UP000465778">
    <property type="component" value="Unassembled WGS sequence"/>
</dbReference>
<name>A0A380XVE9_CYTFI</name>
<dbReference type="AlphaFoldDB" id="A0A380XVE9"/>
<proteinExistence type="predicted"/>
<evidence type="ECO:0000313" key="1">
    <source>
        <dbReference type="EMBL" id="KAF0824564.1"/>
    </source>
</evidence>
<accession>A0A380XVE9</accession>
<sequence length="35" mass="4053">MVVKRLIKAFIVKKGATLVKKYVVPAVKRKLKSRR</sequence>
<dbReference type="EMBL" id="VDEM01000013">
    <property type="protein sequence ID" value="KAF0824564.1"/>
    <property type="molecule type" value="Genomic_DNA"/>
</dbReference>
<protein>
    <submittedName>
        <fullName evidence="1">Uncharacterized protein</fullName>
    </submittedName>
</protein>
<gene>
    <name evidence="1" type="ORF">KIS1582_1628</name>
</gene>